<reference evidence="2 3" key="1">
    <citation type="journal article" date="2019" name="Int. J. Syst. Evol. Microbiol.">
        <title>The Global Catalogue of Microorganisms (GCM) 10K type strain sequencing project: providing services to taxonomists for standard genome sequencing and annotation.</title>
        <authorList>
            <consortium name="The Broad Institute Genomics Platform"/>
            <consortium name="The Broad Institute Genome Sequencing Center for Infectious Disease"/>
            <person name="Wu L."/>
            <person name="Ma J."/>
        </authorList>
    </citation>
    <scope>NUCLEOTIDE SEQUENCE [LARGE SCALE GENOMIC DNA]</scope>
    <source>
        <strain evidence="2 3">JCM 5052</strain>
    </source>
</reference>
<dbReference type="Proteomes" id="UP001501576">
    <property type="component" value="Unassembled WGS sequence"/>
</dbReference>
<comment type="caution">
    <text evidence="2">The sequence shown here is derived from an EMBL/GenBank/DDBJ whole genome shotgun (WGS) entry which is preliminary data.</text>
</comment>
<dbReference type="EMBL" id="BAAABZ010000047">
    <property type="protein sequence ID" value="GAA0540983.1"/>
    <property type="molecule type" value="Genomic_DNA"/>
</dbReference>
<keyword evidence="3" id="KW-1185">Reference proteome</keyword>
<evidence type="ECO:0000256" key="1">
    <source>
        <dbReference type="SAM" id="MobiDB-lite"/>
    </source>
</evidence>
<evidence type="ECO:0000313" key="2">
    <source>
        <dbReference type="EMBL" id="GAA0540983.1"/>
    </source>
</evidence>
<evidence type="ECO:0000313" key="3">
    <source>
        <dbReference type="Proteomes" id="UP001501576"/>
    </source>
</evidence>
<name>A0ABN1DDU0_9ACTN</name>
<gene>
    <name evidence="2" type="ORF">GCM10010390_48670</name>
</gene>
<protein>
    <submittedName>
        <fullName evidence="2">Uncharacterized protein</fullName>
    </submittedName>
</protein>
<accession>A0ABN1DDU0</accession>
<proteinExistence type="predicted"/>
<feature type="compositionally biased region" description="Basic and acidic residues" evidence="1">
    <location>
        <begin position="39"/>
        <end position="48"/>
    </location>
</feature>
<feature type="compositionally biased region" description="Gly residues" evidence="1">
    <location>
        <begin position="92"/>
        <end position="102"/>
    </location>
</feature>
<sequence length="129" mass="13560">MPRPREDQTSHDALTELVQAQADNPTGFVPPHRWAQILERHFRPDLPDPGHTAEQPHHGAHSTGSGAPSEARTGVSLGAGPGLGCPGPARVAGGGWKAGGMNGDEHLLRGRVYGCDHDDPDPGPLPHQT</sequence>
<feature type="region of interest" description="Disordered" evidence="1">
    <location>
        <begin position="39"/>
        <end position="106"/>
    </location>
</feature>
<organism evidence="2 3">
    <name type="scientific">Streptomyces mordarskii</name>
    <dbReference type="NCBI Taxonomy" id="1226758"/>
    <lineage>
        <taxon>Bacteria</taxon>
        <taxon>Bacillati</taxon>
        <taxon>Actinomycetota</taxon>
        <taxon>Actinomycetes</taxon>
        <taxon>Kitasatosporales</taxon>
        <taxon>Streptomycetaceae</taxon>
        <taxon>Streptomyces</taxon>
    </lineage>
</organism>